<sequence length="165" mass="17100">MTDGSRRWITIGTLALTGAAAGGVTGSVVAPEVTGVVASLALAGFGLGGIVGTLFAGGWRSSPDPTATTPDSHPEPGPLSKPEAPRPAALAESRTPPDTPAKPEAPPAAVPEPPPLEDAEPGWYPLADGTRRYWDGSAWTDHVWRERAASGTRRPAKPRRRGRSL</sequence>
<feature type="domain" description="DUF2510" evidence="3">
    <location>
        <begin position="121"/>
        <end position="149"/>
    </location>
</feature>
<protein>
    <submittedName>
        <fullName evidence="4">DUF2510 domain-containing protein</fullName>
    </submittedName>
</protein>
<keyword evidence="5" id="KW-1185">Reference proteome</keyword>
<dbReference type="Pfam" id="PF10708">
    <property type="entry name" value="DUF2510"/>
    <property type="match status" value="1"/>
</dbReference>
<gene>
    <name evidence="4" type="ORF">OM076_41065</name>
</gene>
<organism evidence="4 5">
    <name type="scientific">Solirubrobacter ginsenosidimutans</name>
    <dbReference type="NCBI Taxonomy" id="490573"/>
    <lineage>
        <taxon>Bacteria</taxon>
        <taxon>Bacillati</taxon>
        <taxon>Actinomycetota</taxon>
        <taxon>Thermoleophilia</taxon>
        <taxon>Solirubrobacterales</taxon>
        <taxon>Solirubrobacteraceae</taxon>
        <taxon>Solirubrobacter</taxon>
    </lineage>
</organism>
<keyword evidence="2" id="KW-0812">Transmembrane</keyword>
<feature type="region of interest" description="Disordered" evidence="1">
    <location>
        <begin position="59"/>
        <end position="127"/>
    </location>
</feature>
<feature type="compositionally biased region" description="Basic residues" evidence="1">
    <location>
        <begin position="154"/>
        <end position="165"/>
    </location>
</feature>
<feature type="compositionally biased region" description="Pro residues" evidence="1">
    <location>
        <begin position="97"/>
        <end position="114"/>
    </location>
</feature>
<keyword evidence="2" id="KW-0472">Membrane</keyword>
<dbReference type="Proteomes" id="UP001149140">
    <property type="component" value="Unassembled WGS sequence"/>
</dbReference>
<evidence type="ECO:0000256" key="2">
    <source>
        <dbReference type="SAM" id="Phobius"/>
    </source>
</evidence>
<dbReference type="InterPro" id="IPR018929">
    <property type="entry name" value="DUF2510"/>
</dbReference>
<comment type="caution">
    <text evidence="4">The sequence shown here is derived from an EMBL/GenBank/DDBJ whole genome shotgun (WGS) entry which is preliminary data.</text>
</comment>
<feature type="region of interest" description="Disordered" evidence="1">
    <location>
        <begin position="146"/>
        <end position="165"/>
    </location>
</feature>
<feature type="transmembrane region" description="Helical" evidence="2">
    <location>
        <begin position="36"/>
        <end position="56"/>
    </location>
</feature>
<evidence type="ECO:0000256" key="1">
    <source>
        <dbReference type="SAM" id="MobiDB-lite"/>
    </source>
</evidence>
<reference evidence="4" key="1">
    <citation type="submission" date="2022-10" db="EMBL/GenBank/DDBJ databases">
        <title>The WGS of Solirubrobacter ginsenosidimutans DSM 21036.</title>
        <authorList>
            <person name="Jiang Z."/>
        </authorList>
    </citation>
    <scope>NUCLEOTIDE SEQUENCE</scope>
    <source>
        <strain evidence="4">DSM 21036</strain>
    </source>
</reference>
<evidence type="ECO:0000313" key="4">
    <source>
        <dbReference type="EMBL" id="MDA0166725.1"/>
    </source>
</evidence>
<evidence type="ECO:0000259" key="3">
    <source>
        <dbReference type="Pfam" id="PF10708"/>
    </source>
</evidence>
<dbReference type="AlphaFoldDB" id="A0A9X3S4H9"/>
<evidence type="ECO:0000313" key="5">
    <source>
        <dbReference type="Proteomes" id="UP001149140"/>
    </source>
</evidence>
<keyword evidence="2" id="KW-1133">Transmembrane helix</keyword>
<dbReference type="RefSeq" id="WP_270045979.1">
    <property type="nucleotide sequence ID" value="NZ_JAPDOD010000074.1"/>
</dbReference>
<proteinExistence type="predicted"/>
<name>A0A9X3S4H9_9ACTN</name>
<accession>A0A9X3S4H9</accession>
<dbReference type="EMBL" id="JAPDOD010000074">
    <property type="protein sequence ID" value="MDA0166725.1"/>
    <property type="molecule type" value="Genomic_DNA"/>
</dbReference>